<name>A0ABV1HXJ3_9FIRM</name>
<sequence>MEVDVLIPVYRPDGKLTELLKRLKMQNYPIHRVILMNTEEKHFPTELTGIWDRVEVYHLAKEEFDHGGTRDRGVRMSTADLVLCMTQDAMPADETLIEELVKPFDDSEVWAAYARQLPNEDCREVEKYTRSFNYPEQSMVKTKEDLDRLGIKTFFCSNVCAAWRREKYLELGGFVKHTIFNEDMILAGTMIKQGGKIAYCAKAKVIHSHNYSAFQQFHRNFDLAVSQTMYPEVFGGIRSESEGIKLVKKSLSYCIKIGKPWLMIQVVTQSAGKLLGYKMGQRYRSLPMWLILRCTMSPSFWRGGKA</sequence>
<accession>A0ABV1HXJ3</accession>
<evidence type="ECO:0000313" key="3">
    <source>
        <dbReference type="Proteomes" id="UP001470288"/>
    </source>
</evidence>
<dbReference type="Gene3D" id="3.90.550.10">
    <property type="entry name" value="Spore Coat Polysaccharide Biosynthesis Protein SpsA, Chain A"/>
    <property type="match status" value="1"/>
</dbReference>
<dbReference type="InterPro" id="IPR001173">
    <property type="entry name" value="Glyco_trans_2-like"/>
</dbReference>
<protein>
    <submittedName>
        <fullName evidence="2">Glycosyltransferase family 2 protein</fullName>
    </submittedName>
</protein>
<dbReference type="EMBL" id="JBBMFC010000003">
    <property type="protein sequence ID" value="MEQ2577652.1"/>
    <property type="molecule type" value="Genomic_DNA"/>
</dbReference>
<organism evidence="2 3">
    <name type="scientific">Hominiventricola aquisgranensis</name>
    <dbReference type="NCBI Taxonomy" id="3133164"/>
    <lineage>
        <taxon>Bacteria</taxon>
        <taxon>Bacillati</taxon>
        <taxon>Bacillota</taxon>
        <taxon>Clostridia</taxon>
        <taxon>Lachnospirales</taxon>
        <taxon>Lachnospiraceae</taxon>
        <taxon>Hominiventricola</taxon>
    </lineage>
</organism>
<gene>
    <name evidence="2" type="ORF">WMO62_02195</name>
</gene>
<keyword evidence="3" id="KW-1185">Reference proteome</keyword>
<dbReference type="Proteomes" id="UP001470288">
    <property type="component" value="Unassembled WGS sequence"/>
</dbReference>
<dbReference type="InterPro" id="IPR029044">
    <property type="entry name" value="Nucleotide-diphossugar_trans"/>
</dbReference>
<reference evidence="2 3" key="1">
    <citation type="submission" date="2024-03" db="EMBL/GenBank/DDBJ databases">
        <title>Human intestinal bacterial collection.</title>
        <authorList>
            <person name="Pauvert C."/>
            <person name="Hitch T.C.A."/>
            <person name="Clavel T."/>
        </authorList>
    </citation>
    <scope>NUCLEOTIDE SEQUENCE [LARGE SCALE GENOMIC DNA]</scope>
    <source>
        <strain evidence="2 3">CLA-AA-H78B</strain>
    </source>
</reference>
<dbReference type="Pfam" id="PF00535">
    <property type="entry name" value="Glycos_transf_2"/>
    <property type="match status" value="1"/>
</dbReference>
<feature type="domain" description="Glycosyltransferase 2-like" evidence="1">
    <location>
        <begin position="5"/>
        <end position="169"/>
    </location>
</feature>
<dbReference type="SUPFAM" id="SSF53448">
    <property type="entry name" value="Nucleotide-diphospho-sugar transferases"/>
    <property type="match status" value="1"/>
</dbReference>
<evidence type="ECO:0000259" key="1">
    <source>
        <dbReference type="Pfam" id="PF00535"/>
    </source>
</evidence>
<dbReference type="RefSeq" id="WP_349143662.1">
    <property type="nucleotide sequence ID" value="NZ_JBBMFC010000003.1"/>
</dbReference>
<comment type="caution">
    <text evidence="2">The sequence shown here is derived from an EMBL/GenBank/DDBJ whole genome shotgun (WGS) entry which is preliminary data.</text>
</comment>
<proteinExistence type="predicted"/>
<evidence type="ECO:0000313" key="2">
    <source>
        <dbReference type="EMBL" id="MEQ2577652.1"/>
    </source>
</evidence>